<dbReference type="Gene3D" id="3.80.10.10">
    <property type="entry name" value="Ribonuclease Inhibitor"/>
    <property type="match status" value="2"/>
</dbReference>
<dbReference type="InterPro" id="IPR055411">
    <property type="entry name" value="LRR_FXL15/At3g58940/PEG3-like"/>
</dbReference>
<dbReference type="SUPFAM" id="SSF52047">
    <property type="entry name" value="RNI-like"/>
    <property type="match status" value="1"/>
</dbReference>
<evidence type="ECO:0000313" key="3">
    <source>
        <dbReference type="Proteomes" id="UP000195402"/>
    </source>
</evidence>
<dbReference type="FunCoup" id="A0A200QQL9">
    <property type="interactions" value="1127"/>
</dbReference>
<evidence type="ECO:0000313" key="2">
    <source>
        <dbReference type="EMBL" id="OVA12766.1"/>
    </source>
</evidence>
<accession>A0A200QQL9</accession>
<keyword evidence="3" id="KW-1185">Reference proteome</keyword>
<dbReference type="PROSITE" id="PS50181">
    <property type="entry name" value="FBOX"/>
    <property type="match status" value="1"/>
</dbReference>
<dbReference type="Pfam" id="PF00646">
    <property type="entry name" value="F-box"/>
    <property type="match status" value="1"/>
</dbReference>
<dbReference type="AlphaFoldDB" id="A0A200QQL9"/>
<dbReference type="STRING" id="56857.A0A200QQL9"/>
<sequence>MEISKDRARDYISDLPQNIIDKILMLLPIEDAVRTTVLSKKWMYKWITIPELVFIDKFKWTQKLVSFIDRVLILHKGPLTNFTYYFLWSHNSLNLNQWIIHLANKEIKELIINSFCINESITMPSYLYSCLNLTHLELFNCTLREPPPNFVGFKSLKSLILHHPDIKSPSFDRLLSSCPVLERLKIVSLMPLYLYSCLNLTHLELSRCALKEPPSNFVGFRSLKSLNLFEVDNKSGCFDSFLSICPVLERLEIVSCRHQNIRICAPNLKWLCINATVSITINKTRGTEDCLMLERFYNLIKVLSSLDGLEKLVVRDHFVKYLSVGYAAGKFRNATYNHLKYLELDDATFGHKELSATLFLVISSRNIQELQISAMFN</sequence>
<dbReference type="EMBL" id="MVGT01001367">
    <property type="protein sequence ID" value="OVA12766.1"/>
    <property type="molecule type" value="Genomic_DNA"/>
</dbReference>
<proteinExistence type="predicted"/>
<dbReference type="SUPFAM" id="SSF81383">
    <property type="entry name" value="F-box domain"/>
    <property type="match status" value="1"/>
</dbReference>
<dbReference type="PANTHER" id="PTHR31639:SF237">
    <property type="entry name" value="F-BOX DOMAIN-CONTAINING PROTEIN"/>
    <property type="match status" value="1"/>
</dbReference>
<dbReference type="Pfam" id="PF24758">
    <property type="entry name" value="LRR_At5g56370"/>
    <property type="match status" value="2"/>
</dbReference>
<name>A0A200QQL9_MACCD</name>
<dbReference type="InterPro" id="IPR036047">
    <property type="entry name" value="F-box-like_dom_sf"/>
</dbReference>
<dbReference type="InterPro" id="IPR032675">
    <property type="entry name" value="LRR_dom_sf"/>
</dbReference>
<feature type="domain" description="F-box" evidence="1">
    <location>
        <begin position="9"/>
        <end position="42"/>
    </location>
</feature>
<comment type="caution">
    <text evidence="2">The sequence shown here is derived from an EMBL/GenBank/DDBJ whole genome shotgun (WGS) entry which is preliminary data.</text>
</comment>
<dbReference type="InParanoid" id="A0A200QQL9"/>
<dbReference type="OrthoDB" id="629734at2759"/>
<organism evidence="2 3">
    <name type="scientific">Macleaya cordata</name>
    <name type="common">Five-seeded plume-poppy</name>
    <name type="synonym">Bocconia cordata</name>
    <dbReference type="NCBI Taxonomy" id="56857"/>
    <lineage>
        <taxon>Eukaryota</taxon>
        <taxon>Viridiplantae</taxon>
        <taxon>Streptophyta</taxon>
        <taxon>Embryophyta</taxon>
        <taxon>Tracheophyta</taxon>
        <taxon>Spermatophyta</taxon>
        <taxon>Magnoliopsida</taxon>
        <taxon>Ranunculales</taxon>
        <taxon>Papaveraceae</taxon>
        <taxon>Papaveroideae</taxon>
        <taxon>Macleaya</taxon>
    </lineage>
</organism>
<dbReference type="InterPro" id="IPR001810">
    <property type="entry name" value="F-box_dom"/>
</dbReference>
<gene>
    <name evidence="2" type="ORF">BVC80_8545g4</name>
</gene>
<dbReference type="Proteomes" id="UP000195402">
    <property type="component" value="Unassembled WGS sequence"/>
</dbReference>
<dbReference type="OMA" id="HQNIRIC"/>
<protein>
    <submittedName>
        <fullName evidence="2">F-box domain</fullName>
    </submittedName>
</protein>
<dbReference type="PANTHER" id="PTHR31639">
    <property type="entry name" value="F-BOX PROTEIN-LIKE"/>
    <property type="match status" value="1"/>
</dbReference>
<evidence type="ECO:0000259" key="1">
    <source>
        <dbReference type="PROSITE" id="PS50181"/>
    </source>
</evidence>
<reference evidence="2 3" key="1">
    <citation type="journal article" date="2017" name="Mol. Plant">
        <title>The Genome of Medicinal Plant Macleaya cordata Provides New Insights into Benzylisoquinoline Alkaloids Metabolism.</title>
        <authorList>
            <person name="Liu X."/>
            <person name="Liu Y."/>
            <person name="Huang P."/>
            <person name="Ma Y."/>
            <person name="Qing Z."/>
            <person name="Tang Q."/>
            <person name="Cao H."/>
            <person name="Cheng P."/>
            <person name="Zheng Y."/>
            <person name="Yuan Z."/>
            <person name="Zhou Y."/>
            <person name="Liu J."/>
            <person name="Tang Z."/>
            <person name="Zhuo Y."/>
            <person name="Zhang Y."/>
            <person name="Yu L."/>
            <person name="Huang J."/>
            <person name="Yang P."/>
            <person name="Peng Q."/>
            <person name="Zhang J."/>
            <person name="Jiang W."/>
            <person name="Zhang Z."/>
            <person name="Lin K."/>
            <person name="Ro D.K."/>
            <person name="Chen X."/>
            <person name="Xiong X."/>
            <person name="Shang Y."/>
            <person name="Huang S."/>
            <person name="Zeng J."/>
        </authorList>
    </citation>
    <scope>NUCLEOTIDE SEQUENCE [LARGE SCALE GENOMIC DNA]</scope>
    <source>
        <strain evidence="3">cv. BLH2017</strain>
        <tissue evidence="2">Root</tissue>
    </source>
</reference>